<dbReference type="GO" id="GO:0019441">
    <property type="term" value="P:L-tryptophan catabolic process to kynurenine"/>
    <property type="evidence" value="ECO:0007669"/>
    <property type="project" value="InterPro"/>
</dbReference>
<accession>A0A554SDI1</accession>
<dbReference type="AlphaFoldDB" id="A0A554SDI1"/>
<feature type="region of interest" description="Disordered" evidence="1">
    <location>
        <begin position="1"/>
        <end position="35"/>
    </location>
</feature>
<dbReference type="InterPro" id="IPR007325">
    <property type="entry name" value="KFase/CYL"/>
</dbReference>
<evidence type="ECO:0000313" key="3">
    <source>
        <dbReference type="Proteomes" id="UP000316988"/>
    </source>
</evidence>
<keyword evidence="3" id="KW-1185">Reference proteome</keyword>
<dbReference type="PANTHER" id="PTHR31118:SF32">
    <property type="entry name" value="KYNURENINE FORMAMIDASE"/>
    <property type="match status" value="1"/>
</dbReference>
<dbReference type="Pfam" id="PF04199">
    <property type="entry name" value="Cyclase"/>
    <property type="match status" value="1"/>
</dbReference>
<dbReference type="GO" id="GO:0004061">
    <property type="term" value="F:arylformamidase activity"/>
    <property type="evidence" value="ECO:0007669"/>
    <property type="project" value="InterPro"/>
</dbReference>
<dbReference type="Gene3D" id="3.50.30.50">
    <property type="entry name" value="Putative cyclase"/>
    <property type="match status" value="1"/>
</dbReference>
<feature type="compositionally biased region" description="Polar residues" evidence="1">
    <location>
        <begin position="1"/>
        <end position="13"/>
    </location>
</feature>
<comment type="caution">
    <text evidence="2">The sequence shown here is derived from an EMBL/GenBank/DDBJ whole genome shotgun (WGS) entry which is preliminary data.</text>
</comment>
<reference evidence="2 3" key="1">
    <citation type="submission" date="2019-07" db="EMBL/GenBank/DDBJ databases">
        <authorList>
            <person name="Zhao L.H."/>
        </authorList>
    </citation>
    <scope>NUCLEOTIDE SEQUENCE [LARGE SCALE GENOMIC DNA]</scope>
    <source>
        <strain evidence="2 3">Co35</strain>
    </source>
</reference>
<protein>
    <submittedName>
        <fullName evidence="2">Cyclase family protein</fullName>
    </submittedName>
</protein>
<dbReference type="EMBL" id="VLNT01000004">
    <property type="protein sequence ID" value="TSD64386.1"/>
    <property type="molecule type" value="Genomic_DNA"/>
</dbReference>
<dbReference type="OrthoDB" id="7067800at2"/>
<organism evidence="2 3">
    <name type="scientific">Aeromicrobium piscarium</name>
    <dbReference type="NCBI Taxonomy" id="2590901"/>
    <lineage>
        <taxon>Bacteria</taxon>
        <taxon>Bacillati</taxon>
        <taxon>Actinomycetota</taxon>
        <taxon>Actinomycetes</taxon>
        <taxon>Propionibacteriales</taxon>
        <taxon>Nocardioidaceae</taxon>
        <taxon>Aeromicrobium</taxon>
    </lineage>
</organism>
<name>A0A554SDI1_9ACTN</name>
<dbReference type="SUPFAM" id="SSF102198">
    <property type="entry name" value="Putative cyclase"/>
    <property type="match status" value="1"/>
</dbReference>
<sequence length="315" mass="35435">MRCSSRALSTPSPSRRERCTGSCTRPPRNISPPRSKHMRIVDMTHPYSIHTPGWVGYAGNKMYYTQNLQTNQIVSQRIESSLHTGTHLDGPMHGTDGGLDMASLPLDKLIHPGAIVDVSDVVSDWDLIEPEHITRNVEIKKGDILIIHTGFIDYYQDMPKQDLVRYFTMHPGGSARLAEWMADMEIRWWGIDAGSGDHPMNTTIRNMRPDLLEQFEKHVGMSYKEFFGEYTYTHHMSGREITSDIFPMHHLAFQDGCIHAENVGGDLKSVLNQRAIIGAFPWKIEGGEACPCRIMAFFDCGEDEVIEGLAGFAGN</sequence>
<evidence type="ECO:0000256" key="1">
    <source>
        <dbReference type="SAM" id="MobiDB-lite"/>
    </source>
</evidence>
<evidence type="ECO:0000313" key="2">
    <source>
        <dbReference type="EMBL" id="TSD64386.1"/>
    </source>
</evidence>
<dbReference type="Proteomes" id="UP000316988">
    <property type="component" value="Unassembled WGS sequence"/>
</dbReference>
<dbReference type="InterPro" id="IPR037175">
    <property type="entry name" value="KFase_sf"/>
</dbReference>
<gene>
    <name evidence="2" type="ORF">FNM00_07575</name>
</gene>
<proteinExistence type="predicted"/>
<dbReference type="PANTHER" id="PTHR31118">
    <property type="entry name" value="CYCLASE-LIKE PROTEIN 2"/>
    <property type="match status" value="1"/>
</dbReference>